<keyword evidence="1" id="KW-0808">Transferase</keyword>
<accession>A0A0W1JCZ1</accession>
<proteinExistence type="predicted"/>
<dbReference type="OrthoDB" id="9816564at2"/>
<dbReference type="OMA" id="YAGAMDW"/>
<comment type="caution">
    <text evidence="1">The sequence shown here is derived from an EMBL/GenBank/DDBJ whole genome shotgun (WGS) entry which is preliminary data.</text>
</comment>
<sequence>MPTIIYPRTLPWSWMVQRPQQLMRELSYLGYTIFYEDRGAFPQPQVKKLWDSFYLCQGISPMTLAHPRPRILWLTFPQHLYLIDTYRPDAVVFDCSDEAKEEFAAWGPYIKPLLAQTKLVFASSQSLYDQLAPQHPEVTLLRNGVDFAHFCTPQKRPLDLPTGQPIIGYSGAIAPWLDWDLLKRVIEQHPNFHFVFLGALVMLKGFPLESPNVSYLGLKSYDSLPGYLHGFNVSLIPFKLTPMTMGCNPIKLYEYAAAGLPTVATPLPELIGAQKVIQSLSTGDSEQRREDCCPGLNLAATAEDFSQSIREILLKSVDQEALQAFALQNTWQKRAVEIHNKILKQGLYTG</sequence>
<dbReference type="SUPFAM" id="SSF53756">
    <property type="entry name" value="UDP-Glycosyltransferase/glycogen phosphorylase"/>
    <property type="match status" value="1"/>
</dbReference>
<evidence type="ECO:0000313" key="1">
    <source>
        <dbReference type="EMBL" id="KTE89208.1"/>
    </source>
</evidence>
<dbReference type="GO" id="GO:0016740">
    <property type="term" value="F:transferase activity"/>
    <property type="evidence" value="ECO:0007669"/>
    <property type="project" value="UniProtKB-KW"/>
</dbReference>
<gene>
    <name evidence="1" type="ORF">AT727_14390</name>
</gene>
<evidence type="ECO:0000313" key="2">
    <source>
        <dbReference type="Proteomes" id="UP000054623"/>
    </source>
</evidence>
<dbReference type="EMBL" id="LOCK01000094">
    <property type="protein sequence ID" value="KTE89208.1"/>
    <property type="molecule type" value="Genomic_DNA"/>
</dbReference>
<dbReference type="Gene3D" id="3.40.50.2000">
    <property type="entry name" value="Glycogen Phosphorylase B"/>
    <property type="match status" value="1"/>
</dbReference>
<dbReference type="Proteomes" id="UP000054623">
    <property type="component" value="Unassembled WGS sequence"/>
</dbReference>
<name>A0A0W1JCZ1_DESHA</name>
<dbReference type="RefSeq" id="WP_011461865.1">
    <property type="nucleotide sequence ID" value="NZ_CABKQQ010000010.1"/>
</dbReference>
<dbReference type="AlphaFoldDB" id="A0A0W1JCZ1"/>
<protein>
    <submittedName>
        <fullName evidence="1">Glycosyl transferase family 1</fullName>
    </submittedName>
</protein>
<organism evidence="1 2">
    <name type="scientific">Desulfitobacterium hafniense</name>
    <name type="common">Desulfitobacterium frappieri</name>
    <dbReference type="NCBI Taxonomy" id="49338"/>
    <lineage>
        <taxon>Bacteria</taxon>
        <taxon>Bacillati</taxon>
        <taxon>Bacillota</taxon>
        <taxon>Clostridia</taxon>
        <taxon>Eubacteriales</taxon>
        <taxon>Desulfitobacteriaceae</taxon>
        <taxon>Desulfitobacterium</taxon>
    </lineage>
</organism>
<reference evidence="1 2" key="1">
    <citation type="submission" date="2015-12" db="EMBL/GenBank/DDBJ databases">
        <title>Draft Genome Sequence of Desulfitobacterium hafniense Strain DH, a Sulfate-reducing Bacterium Isolated from Paddy Soils.</title>
        <authorList>
            <person name="Bao P."/>
            <person name="Zhang X."/>
            <person name="Li G."/>
        </authorList>
    </citation>
    <scope>NUCLEOTIDE SEQUENCE [LARGE SCALE GENOMIC DNA]</scope>
    <source>
        <strain evidence="1 2">DH</strain>
    </source>
</reference>